<dbReference type="GO" id="GO:0016020">
    <property type="term" value="C:membrane"/>
    <property type="evidence" value="ECO:0007669"/>
    <property type="project" value="InterPro"/>
</dbReference>
<evidence type="ECO:0000313" key="3">
    <source>
        <dbReference type="EMBL" id="MBK9297404.1"/>
    </source>
</evidence>
<accession>A0A936TF51</accession>
<dbReference type="EMBL" id="JADJZA010000007">
    <property type="protein sequence ID" value="MBK9297404.1"/>
    <property type="molecule type" value="Genomic_DNA"/>
</dbReference>
<dbReference type="CDD" id="cd03498">
    <property type="entry name" value="SQR_TypeB_2_TM"/>
    <property type="match status" value="1"/>
</dbReference>
<keyword evidence="2" id="KW-1133">Transmembrane helix</keyword>
<dbReference type="Proteomes" id="UP000727993">
    <property type="component" value="Unassembled WGS sequence"/>
</dbReference>
<dbReference type="InterPro" id="IPR011138">
    <property type="entry name" value="Cytochrome_b-558"/>
</dbReference>
<evidence type="ECO:0000313" key="4">
    <source>
        <dbReference type="Proteomes" id="UP000727993"/>
    </source>
</evidence>
<proteinExistence type="predicted"/>
<sequence length="252" mass="28227">MAQVVQGRPGAQEPESQRPTRRNLPWPIRFLDTTVGMKWAMALSGVMLIGFIVFHMIGNWKMFLGAEAINHYGEFLRELLYPILPRTVFLWIMRLGLIGAFLVHILAAYRLVVINKRARPVHYESKRQFVAVNYANRTMAVSGTIVLFYLLFHLADLTWGVGGAAGNGWQRGMPYENFVASMSRPPVAIFYIVANLLLAVHLYHGAWSMFQSLGLNSPKYNVARRYFAIGLAVLIGVGNTIMPLAAMTGIVS</sequence>
<keyword evidence="2" id="KW-0812">Transmembrane</keyword>
<feature type="transmembrane region" description="Helical" evidence="2">
    <location>
        <begin position="88"/>
        <end position="113"/>
    </location>
</feature>
<keyword evidence="2" id="KW-0472">Membrane</keyword>
<feature type="transmembrane region" description="Helical" evidence="2">
    <location>
        <begin position="134"/>
        <end position="152"/>
    </location>
</feature>
<dbReference type="NCBIfam" id="TIGR02046">
    <property type="entry name" value="sdhC_b558_fam"/>
    <property type="match status" value="1"/>
</dbReference>
<dbReference type="AlphaFoldDB" id="A0A936TF51"/>
<evidence type="ECO:0000256" key="2">
    <source>
        <dbReference type="SAM" id="Phobius"/>
    </source>
</evidence>
<protein>
    <submittedName>
        <fullName evidence="3">Succinate dehydrogenase cytochrome b subunit</fullName>
    </submittedName>
</protein>
<comment type="caution">
    <text evidence="3">The sequence shown here is derived from an EMBL/GenBank/DDBJ whole genome shotgun (WGS) entry which is preliminary data.</text>
</comment>
<dbReference type="SUPFAM" id="SSF81343">
    <property type="entry name" value="Fumarate reductase respiratory complex transmembrane subunits"/>
    <property type="match status" value="1"/>
</dbReference>
<dbReference type="Gene3D" id="1.20.1300.10">
    <property type="entry name" value="Fumarate reductase/succinate dehydrogenase, transmembrane subunit"/>
    <property type="match status" value="1"/>
</dbReference>
<feature type="region of interest" description="Disordered" evidence="1">
    <location>
        <begin position="1"/>
        <end position="21"/>
    </location>
</feature>
<reference evidence="3 4" key="1">
    <citation type="submission" date="2020-10" db="EMBL/GenBank/DDBJ databases">
        <title>Connecting structure to function with the recovery of over 1000 high-quality activated sludge metagenome-assembled genomes encoding full-length rRNA genes using long-read sequencing.</title>
        <authorList>
            <person name="Singleton C.M."/>
            <person name="Petriglieri F."/>
            <person name="Kristensen J.M."/>
            <person name="Kirkegaard R.H."/>
            <person name="Michaelsen T.Y."/>
            <person name="Andersen M.H."/>
            <person name="Karst S.M."/>
            <person name="Dueholm M.S."/>
            <person name="Nielsen P.H."/>
            <person name="Albertsen M."/>
        </authorList>
    </citation>
    <scope>NUCLEOTIDE SEQUENCE [LARGE SCALE GENOMIC DNA]</scope>
    <source>
        <strain evidence="3">Lyne_18-Q3-R50-59_MAXAC.006</strain>
    </source>
</reference>
<name>A0A936TF51_9ACTN</name>
<feature type="transmembrane region" description="Helical" evidence="2">
    <location>
        <begin position="226"/>
        <end position="251"/>
    </location>
</feature>
<gene>
    <name evidence="3" type="ORF">IPN02_11345</name>
</gene>
<dbReference type="InterPro" id="IPR034804">
    <property type="entry name" value="SQR/QFR_C/D"/>
</dbReference>
<evidence type="ECO:0000256" key="1">
    <source>
        <dbReference type="SAM" id="MobiDB-lite"/>
    </source>
</evidence>
<organism evidence="3 4">
    <name type="scientific">Candidatus Neomicrothrix subdominans</name>
    <dbReference type="NCBI Taxonomy" id="2954438"/>
    <lineage>
        <taxon>Bacteria</taxon>
        <taxon>Bacillati</taxon>
        <taxon>Actinomycetota</taxon>
        <taxon>Acidimicrobiia</taxon>
        <taxon>Acidimicrobiales</taxon>
        <taxon>Microthrixaceae</taxon>
        <taxon>Candidatus Neomicrothrix</taxon>
    </lineage>
</organism>
<feature type="transmembrane region" description="Helical" evidence="2">
    <location>
        <begin position="188"/>
        <end position="206"/>
    </location>
</feature>
<feature type="transmembrane region" description="Helical" evidence="2">
    <location>
        <begin position="39"/>
        <end position="57"/>
    </location>
</feature>